<sequence length="85" mass="9961">MGISIYYMGFLVSIVLDFNFRLGFVRFWLKLALGTCCKKCKKCPICRVSIEERLPVYDAYSQLTCRKVGVILFFSNDYEFACDFR</sequence>
<gene>
    <name evidence="1" type="ORF">ES288_D09G030200v1</name>
</gene>
<proteinExistence type="predicted"/>
<dbReference type="EMBL" id="CM017709">
    <property type="protein sequence ID" value="TYG52462.1"/>
    <property type="molecule type" value="Genomic_DNA"/>
</dbReference>
<accession>A0A5D2B9W3</accession>
<protein>
    <submittedName>
        <fullName evidence="1">Uncharacterized protein</fullName>
    </submittedName>
</protein>
<keyword evidence="2" id="KW-1185">Reference proteome</keyword>
<name>A0A5D2B9W3_GOSDA</name>
<organism evidence="1 2">
    <name type="scientific">Gossypium darwinii</name>
    <name type="common">Darwin's cotton</name>
    <name type="synonym">Gossypium barbadense var. darwinii</name>
    <dbReference type="NCBI Taxonomy" id="34276"/>
    <lineage>
        <taxon>Eukaryota</taxon>
        <taxon>Viridiplantae</taxon>
        <taxon>Streptophyta</taxon>
        <taxon>Embryophyta</taxon>
        <taxon>Tracheophyta</taxon>
        <taxon>Spermatophyta</taxon>
        <taxon>Magnoliopsida</taxon>
        <taxon>eudicotyledons</taxon>
        <taxon>Gunneridae</taxon>
        <taxon>Pentapetalae</taxon>
        <taxon>rosids</taxon>
        <taxon>malvids</taxon>
        <taxon>Malvales</taxon>
        <taxon>Malvaceae</taxon>
        <taxon>Malvoideae</taxon>
        <taxon>Gossypium</taxon>
    </lineage>
</organism>
<evidence type="ECO:0000313" key="1">
    <source>
        <dbReference type="EMBL" id="TYG52462.1"/>
    </source>
</evidence>
<dbReference type="Proteomes" id="UP000323506">
    <property type="component" value="Chromosome D09"/>
</dbReference>
<reference evidence="1 2" key="1">
    <citation type="submission" date="2019-06" db="EMBL/GenBank/DDBJ databases">
        <title>WGS assembly of Gossypium darwinii.</title>
        <authorList>
            <person name="Chen Z.J."/>
            <person name="Sreedasyam A."/>
            <person name="Ando A."/>
            <person name="Song Q."/>
            <person name="De L."/>
            <person name="Hulse-Kemp A."/>
            <person name="Ding M."/>
            <person name="Ye W."/>
            <person name="Kirkbride R."/>
            <person name="Jenkins J."/>
            <person name="Plott C."/>
            <person name="Lovell J."/>
            <person name="Lin Y.-M."/>
            <person name="Vaughn R."/>
            <person name="Liu B."/>
            <person name="Li W."/>
            <person name="Simpson S."/>
            <person name="Scheffler B."/>
            <person name="Saski C."/>
            <person name="Grover C."/>
            <person name="Hu G."/>
            <person name="Conover J."/>
            <person name="Carlson J."/>
            <person name="Shu S."/>
            <person name="Boston L."/>
            <person name="Williams M."/>
            <person name="Peterson D."/>
            <person name="Mcgee K."/>
            <person name="Jones D."/>
            <person name="Wendel J."/>
            <person name="Stelly D."/>
            <person name="Grimwood J."/>
            <person name="Schmutz J."/>
        </authorList>
    </citation>
    <scope>NUCLEOTIDE SEQUENCE [LARGE SCALE GENOMIC DNA]</scope>
    <source>
        <strain evidence="1">1808015.09</strain>
    </source>
</reference>
<dbReference type="AlphaFoldDB" id="A0A5D2B9W3"/>
<evidence type="ECO:0000313" key="2">
    <source>
        <dbReference type="Proteomes" id="UP000323506"/>
    </source>
</evidence>